<reference evidence="1 2" key="1">
    <citation type="submission" date="2014-11" db="EMBL/GenBank/DDBJ databases">
        <authorList>
            <person name="Diene M.Seydina."/>
        </authorList>
    </citation>
    <scope>NUCLEOTIDE SEQUENCE [LARGE SCALE GENOMIC DNA]</scope>
    <source>
        <strain evidence="1 2">Neisseria meningitidis CHUV</strain>
    </source>
</reference>
<protein>
    <submittedName>
        <fullName evidence="1">Uncharacterized protein</fullName>
    </submittedName>
</protein>
<dbReference type="Proteomes" id="UP000182715">
    <property type="component" value="Unassembled WGS sequence"/>
</dbReference>
<evidence type="ECO:0000313" key="2">
    <source>
        <dbReference type="Proteomes" id="UP000182715"/>
    </source>
</evidence>
<evidence type="ECO:0000313" key="1">
    <source>
        <dbReference type="EMBL" id="CRZ00122.1"/>
    </source>
</evidence>
<dbReference type="EMBL" id="CVTF01000046">
    <property type="protein sequence ID" value="CRY99091.1"/>
    <property type="molecule type" value="Genomic_DNA"/>
</dbReference>
<dbReference type="AlphaFoldDB" id="A0A0H5QDM3"/>
<proteinExistence type="predicted"/>
<sequence length="43" mass="5117">MRQTKNPIIKVALFIFNPFCGLCERLTDRPPSLFFFYSDFTKN</sequence>
<dbReference type="EMBL" id="CVTF01000120">
    <property type="protein sequence ID" value="CRZ00122.1"/>
    <property type="molecule type" value="Genomic_DNA"/>
</dbReference>
<accession>A0A0H5QDM3</accession>
<name>A0A0H5QDM3_NEIMI</name>
<organism evidence="1 2">
    <name type="scientific">Neisseria meningitidis serogroup B</name>
    <dbReference type="NCBI Taxonomy" id="491"/>
    <lineage>
        <taxon>Bacteria</taxon>
        <taxon>Pseudomonadati</taxon>
        <taxon>Pseudomonadota</taxon>
        <taxon>Betaproteobacteria</taxon>
        <taxon>Neisseriales</taxon>
        <taxon>Neisseriaceae</taxon>
        <taxon>Neisseria</taxon>
    </lineage>
</organism>